<keyword evidence="1" id="KW-0812">Transmembrane</keyword>
<evidence type="ECO:0000313" key="2">
    <source>
        <dbReference type="EMBL" id="ETJ33239.1"/>
    </source>
</evidence>
<feature type="transmembrane region" description="Helical" evidence="1">
    <location>
        <begin position="15"/>
        <end position="37"/>
    </location>
</feature>
<feature type="non-terminal residue" evidence="2">
    <location>
        <position position="78"/>
    </location>
</feature>
<accession>W1XWJ4</accession>
<feature type="transmembrane region" description="Helical" evidence="1">
    <location>
        <begin position="49"/>
        <end position="67"/>
    </location>
</feature>
<comment type="caution">
    <text evidence="2">The sequence shown here is derived from an EMBL/GenBank/DDBJ whole genome shotgun (WGS) entry which is preliminary data.</text>
</comment>
<gene>
    <name evidence="2" type="ORF">Q604_UNBC12304G0001</name>
</gene>
<protein>
    <submittedName>
        <fullName evidence="2">Uncharacterized protein</fullName>
    </submittedName>
</protein>
<proteinExistence type="predicted"/>
<name>W1XWJ4_9ZZZZ</name>
<dbReference type="EMBL" id="AZMM01012304">
    <property type="protein sequence ID" value="ETJ33239.1"/>
    <property type="molecule type" value="Genomic_DNA"/>
</dbReference>
<keyword evidence="1" id="KW-0472">Membrane</keyword>
<organism evidence="2">
    <name type="scientific">human gut metagenome</name>
    <dbReference type="NCBI Taxonomy" id="408170"/>
    <lineage>
        <taxon>unclassified sequences</taxon>
        <taxon>metagenomes</taxon>
        <taxon>organismal metagenomes</taxon>
    </lineage>
</organism>
<dbReference type="AlphaFoldDB" id="W1XWJ4"/>
<sequence>MPFAAGKGISFRKLLIFPFSLIAVIFSWPGFLYAVSIHQRKNNEGAKDASFAVGNVMCAITSPFYWFPRGTSPGGAIT</sequence>
<keyword evidence="1" id="KW-1133">Transmembrane helix</keyword>
<reference evidence="2" key="1">
    <citation type="submission" date="2013-12" db="EMBL/GenBank/DDBJ databases">
        <title>A Varibaculum cambriense genome reconstructed from a premature infant gut community with otherwise low bacterial novelty that shifts toward anaerobic metabolism during the third week of life.</title>
        <authorList>
            <person name="Brown C.T."/>
            <person name="Sharon I."/>
            <person name="Thomas B.C."/>
            <person name="Castelle C.J."/>
            <person name="Morowitz M.J."/>
            <person name="Banfield J.F."/>
        </authorList>
    </citation>
    <scope>NUCLEOTIDE SEQUENCE</scope>
</reference>
<evidence type="ECO:0000256" key="1">
    <source>
        <dbReference type="SAM" id="Phobius"/>
    </source>
</evidence>